<evidence type="ECO:0000313" key="3">
    <source>
        <dbReference type="EMBL" id="KRK99827.1"/>
    </source>
</evidence>
<dbReference type="PIRSF" id="PIRSF017388">
    <property type="entry name" value="Esterase_lipase"/>
    <property type="match status" value="1"/>
</dbReference>
<proteinExistence type="predicted"/>
<dbReference type="Gene3D" id="3.40.50.1820">
    <property type="entry name" value="alpha/beta hydrolase"/>
    <property type="match status" value="1"/>
</dbReference>
<sequence length="254" mass="28103">MALPEPFYFKGGQPAVILLHTFSGTPTDVRVLGRSLQKQGYTVMGPMFTGHGTADPKQIFMQGRPEQWWQDTIAAIHQLEVDGHHQIAIFGESLGGLFAMKALAKFDEVVAGGTIDTPLFPVDKSRVADRFLQECLAWYQKLKLPQNEIEPKMAFLTHHISEMLTAISEYTIPVHDAINGLTKPVFIAQAEADELLDRTIGRQLADYLAPSAPVTYHSYPDAPHVMTYSPAGRQLATDIATFLTQTLPIIDEAD</sequence>
<dbReference type="InterPro" id="IPR022742">
    <property type="entry name" value="Hydrolase_4"/>
</dbReference>
<protein>
    <submittedName>
        <fullName evidence="3">Esterase lipase</fullName>
    </submittedName>
</protein>
<dbReference type="InterPro" id="IPR012354">
    <property type="entry name" value="Esterase_lipase"/>
</dbReference>
<dbReference type="Pfam" id="PF12146">
    <property type="entry name" value="Hydrolase_4"/>
    <property type="match status" value="1"/>
</dbReference>
<dbReference type="SUPFAM" id="SSF53474">
    <property type="entry name" value="alpha/beta-Hydrolases"/>
    <property type="match status" value="1"/>
</dbReference>
<keyword evidence="4" id="KW-1185">Reference proteome</keyword>
<dbReference type="EMBL" id="AZEE01000002">
    <property type="protein sequence ID" value="KRK99827.1"/>
    <property type="molecule type" value="Genomic_DNA"/>
</dbReference>
<feature type="active site" description="Charge relay system" evidence="1">
    <location>
        <position position="224"/>
    </location>
</feature>
<dbReference type="STRING" id="1423776.FD04_GL002188"/>
<feature type="active site" description="Nucleophile" evidence="1">
    <location>
        <position position="93"/>
    </location>
</feature>
<dbReference type="Proteomes" id="UP000051160">
    <property type="component" value="Unassembled WGS sequence"/>
</dbReference>
<dbReference type="GO" id="GO:0052689">
    <property type="term" value="F:carboxylic ester hydrolase activity"/>
    <property type="evidence" value="ECO:0007669"/>
    <property type="project" value="InterPro"/>
</dbReference>
<dbReference type="AlphaFoldDB" id="A0A0R1M2A5"/>
<comment type="caution">
    <text evidence="3">The sequence shown here is derived from an EMBL/GenBank/DDBJ whole genome shotgun (WGS) entry which is preliminary data.</text>
</comment>
<dbReference type="InterPro" id="IPR029058">
    <property type="entry name" value="AB_hydrolase_fold"/>
</dbReference>
<name>A0A0R1M2A5_9LACO</name>
<feature type="active site" description="Charge relay system" evidence="1">
    <location>
        <position position="193"/>
    </location>
</feature>
<dbReference type="PATRIC" id="fig|1423776.4.peg.2215"/>
<dbReference type="RefSeq" id="WP_056946330.1">
    <property type="nucleotide sequence ID" value="NZ_AZEE01000002.1"/>
</dbReference>
<reference evidence="3 4" key="1">
    <citation type="journal article" date="2015" name="Genome Announc.">
        <title>Expanding the biotechnology potential of lactobacilli through comparative genomics of 213 strains and associated genera.</title>
        <authorList>
            <person name="Sun Z."/>
            <person name="Harris H.M."/>
            <person name="McCann A."/>
            <person name="Guo C."/>
            <person name="Argimon S."/>
            <person name="Zhang W."/>
            <person name="Yang X."/>
            <person name="Jeffery I.B."/>
            <person name="Cooney J.C."/>
            <person name="Kagawa T.F."/>
            <person name="Liu W."/>
            <person name="Song Y."/>
            <person name="Salvetti E."/>
            <person name="Wrobel A."/>
            <person name="Rasinkangas P."/>
            <person name="Parkhill J."/>
            <person name="Rea M.C."/>
            <person name="O'Sullivan O."/>
            <person name="Ritari J."/>
            <person name="Douillard F.P."/>
            <person name="Paul Ross R."/>
            <person name="Yang R."/>
            <person name="Briner A.E."/>
            <person name="Felis G.E."/>
            <person name="de Vos W.M."/>
            <person name="Barrangou R."/>
            <person name="Klaenhammer T.R."/>
            <person name="Caufield P.W."/>
            <person name="Cui Y."/>
            <person name="Zhang H."/>
            <person name="O'Toole P.W."/>
        </authorList>
    </citation>
    <scope>NUCLEOTIDE SEQUENCE [LARGE SCALE GENOMIC DNA]</scope>
    <source>
        <strain evidence="3 4">DSM 19909</strain>
    </source>
</reference>
<organism evidence="3 4">
    <name type="scientific">Secundilactobacillus odoratitofui DSM 19909 = JCM 15043</name>
    <dbReference type="NCBI Taxonomy" id="1423776"/>
    <lineage>
        <taxon>Bacteria</taxon>
        <taxon>Bacillati</taxon>
        <taxon>Bacillota</taxon>
        <taxon>Bacilli</taxon>
        <taxon>Lactobacillales</taxon>
        <taxon>Lactobacillaceae</taxon>
        <taxon>Secundilactobacillus</taxon>
    </lineage>
</organism>
<gene>
    <name evidence="3" type="ORF">FD04_GL002188</name>
</gene>
<accession>A0A0R1M2A5</accession>
<evidence type="ECO:0000256" key="1">
    <source>
        <dbReference type="PIRSR" id="PIRSR017388-1"/>
    </source>
</evidence>
<evidence type="ECO:0000259" key="2">
    <source>
        <dbReference type="Pfam" id="PF12146"/>
    </source>
</evidence>
<dbReference type="OrthoDB" id="9800213at2"/>
<feature type="domain" description="Serine aminopeptidase S33" evidence="2">
    <location>
        <begin position="15"/>
        <end position="154"/>
    </location>
</feature>
<evidence type="ECO:0000313" key="4">
    <source>
        <dbReference type="Proteomes" id="UP000051160"/>
    </source>
</evidence>